<dbReference type="Proteomes" id="UP000518752">
    <property type="component" value="Unassembled WGS sequence"/>
</dbReference>
<dbReference type="GO" id="GO:0051026">
    <property type="term" value="P:chiasma assembly"/>
    <property type="evidence" value="ECO:0007669"/>
    <property type="project" value="TreeGrafter"/>
</dbReference>
<evidence type="ECO:0000313" key="5">
    <source>
        <dbReference type="Proteomes" id="UP000518752"/>
    </source>
</evidence>
<reference evidence="4 5" key="1">
    <citation type="journal article" date="2020" name="ISME J.">
        <title>Uncovering the hidden diversity of litter-decomposition mechanisms in mushroom-forming fungi.</title>
        <authorList>
            <person name="Floudas D."/>
            <person name="Bentzer J."/>
            <person name="Ahren D."/>
            <person name="Johansson T."/>
            <person name="Persson P."/>
            <person name="Tunlid A."/>
        </authorList>
    </citation>
    <scope>NUCLEOTIDE SEQUENCE [LARGE SCALE GENOMIC DNA]</scope>
    <source>
        <strain evidence="4 5">CBS 406.79</strain>
    </source>
</reference>
<evidence type="ECO:0000256" key="1">
    <source>
        <dbReference type="ARBA" id="ARBA00006271"/>
    </source>
</evidence>
<dbReference type="InterPro" id="IPR007696">
    <property type="entry name" value="DNA_mismatch_repair_MutS_core"/>
</dbReference>
<dbReference type="AlphaFoldDB" id="A0A8H5M9D5"/>
<evidence type="ECO:0000256" key="2">
    <source>
        <dbReference type="SAM" id="MobiDB-lite"/>
    </source>
</evidence>
<comment type="caution">
    <text evidence="4">The sequence shown here is derived from an EMBL/GenBank/DDBJ whole genome shotgun (WGS) entry which is preliminary data.</text>
</comment>
<feature type="domain" description="DNA mismatch repair protein MutS core" evidence="3">
    <location>
        <begin position="304"/>
        <end position="628"/>
    </location>
</feature>
<sequence>MPEALNSSKKRKYRKRKAVALASASVAEDNVQSDGEEIPAEAKKVRWEANQQTDTDESAVEDTTESSDESRPNKARLLSYVLGRRIGMAYYDPNKCTIYVLEDTEETPQFDLTKMVFEQASPDIVLTSSRSEDAFLDIAREFVEGSSSVFQIRPHKDFSAVKGIDRLSSLRLLSDLPHNQVQVSDTGNSDNVAAISNAYDFMARRNGALNDPTTKRWNASIRIFNFASLETSPLCIASVGALLDHLVHERAAYDLENEGIQGLEVENIEILALHEVMQINADALLSLQIFQNENHASMHSDKTKEGLSLYGILNVTQTALGRSLMRTWLLRPSLSLSVINSRHDAVECFLRQENTTTANTLHGHLKGIKNVPRMLSVLRTGKAKVTQWQGLVKFTVLCAMLKETLHELYEASNIDIVQKLLAALDISCFRDIGTQINDIINWEESTEARRVCVRPHIDEELDNRKHVYHGIDTVLSKVAEKFCQIIPPDYASSLNIVYFPQLGFLICIPMQDEWRSEAGVQVLDGWSFQFSSEDHVYFKSQEMHDMDAHIGDLHSLIVDRELEIIQSLLEEVLIHDAAIHHACDVCAELDCLLAFANVSKSYDYRRPNMTDDNVIEIIQGRHPLQEMVIDTFVPNDTRITGGDGRFSMFANSSDTDTDTRLDENSLALWNSILLCTGANACGKVRKAFLFLLDAMTKNSNAEECVPQADRTDPVHGPGSIEYLHFKLRVEIHRLVFHPRLDGILHLQAIFRIEYSYLGPSSFVPAESASLGIVDKSNVYSFAVNAPRIRRLCSLRSHINQGIRFQSDLSLSQFYQKYAQLVFVRRAGSVSIHDRPESSLACSPQQYLSLSDSTG</sequence>
<dbReference type="SUPFAM" id="SSF48334">
    <property type="entry name" value="DNA repair protein MutS, domain III"/>
    <property type="match status" value="1"/>
</dbReference>
<evidence type="ECO:0000259" key="3">
    <source>
        <dbReference type="SMART" id="SM00533"/>
    </source>
</evidence>
<feature type="compositionally biased region" description="Acidic residues" evidence="2">
    <location>
        <begin position="54"/>
        <end position="67"/>
    </location>
</feature>
<dbReference type="Gene3D" id="3.40.50.300">
    <property type="entry name" value="P-loop containing nucleotide triphosphate hydrolases"/>
    <property type="match status" value="1"/>
</dbReference>
<dbReference type="GO" id="GO:0005524">
    <property type="term" value="F:ATP binding"/>
    <property type="evidence" value="ECO:0007669"/>
    <property type="project" value="InterPro"/>
</dbReference>
<dbReference type="GO" id="GO:0140664">
    <property type="term" value="F:ATP-dependent DNA damage sensor activity"/>
    <property type="evidence" value="ECO:0007669"/>
    <property type="project" value="InterPro"/>
</dbReference>
<dbReference type="EMBL" id="JAACJN010000038">
    <property type="protein sequence ID" value="KAF5385688.1"/>
    <property type="molecule type" value="Genomic_DNA"/>
</dbReference>
<dbReference type="Pfam" id="PF05192">
    <property type="entry name" value="MutS_III"/>
    <property type="match status" value="1"/>
</dbReference>
<comment type="similarity">
    <text evidence="1">Belongs to the DNA mismatch repair MutS family.</text>
</comment>
<dbReference type="Gene3D" id="1.10.1420.10">
    <property type="match status" value="1"/>
</dbReference>
<dbReference type="PANTHER" id="PTHR11361:SF20">
    <property type="entry name" value="MUTS PROTEIN HOMOLOG 5"/>
    <property type="match status" value="1"/>
</dbReference>
<organism evidence="4 5">
    <name type="scientific">Collybiopsis confluens</name>
    <dbReference type="NCBI Taxonomy" id="2823264"/>
    <lineage>
        <taxon>Eukaryota</taxon>
        <taxon>Fungi</taxon>
        <taxon>Dikarya</taxon>
        <taxon>Basidiomycota</taxon>
        <taxon>Agaricomycotina</taxon>
        <taxon>Agaricomycetes</taxon>
        <taxon>Agaricomycetidae</taxon>
        <taxon>Agaricales</taxon>
        <taxon>Marasmiineae</taxon>
        <taxon>Omphalotaceae</taxon>
        <taxon>Collybiopsis</taxon>
    </lineage>
</organism>
<proteinExistence type="inferred from homology"/>
<dbReference type="InterPro" id="IPR036187">
    <property type="entry name" value="DNA_mismatch_repair_MutS_sf"/>
</dbReference>
<feature type="region of interest" description="Disordered" evidence="2">
    <location>
        <begin position="22"/>
        <end position="72"/>
    </location>
</feature>
<gene>
    <name evidence="4" type="ORF">D9757_005471</name>
</gene>
<accession>A0A8H5M9D5</accession>
<dbReference type="OrthoDB" id="29596at2759"/>
<dbReference type="GO" id="GO:0030983">
    <property type="term" value="F:mismatched DNA binding"/>
    <property type="evidence" value="ECO:0007669"/>
    <property type="project" value="InterPro"/>
</dbReference>
<protein>
    <recommendedName>
        <fullName evidence="3">DNA mismatch repair protein MutS core domain-containing protein</fullName>
    </recommendedName>
</protein>
<dbReference type="GO" id="GO:0005634">
    <property type="term" value="C:nucleus"/>
    <property type="evidence" value="ECO:0007669"/>
    <property type="project" value="TreeGrafter"/>
</dbReference>
<dbReference type="InterPro" id="IPR045076">
    <property type="entry name" value="MutS"/>
</dbReference>
<dbReference type="SMART" id="SM00533">
    <property type="entry name" value="MUTSd"/>
    <property type="match status" value="1"/>
</dbReference>
<dbReference type="GO" id="GO:0006298">
    <property type="term" value="P:mismatch repair"/>
    <property type="evidence" value="ECO:0007669"/>
    <property type="project" value="InterPro"/>
</dbReference>
<dbReference type="InterPro" id="IPR027417">
    <property type="entry name" value="P-loop_NTPase"/>
</dbReference>
<keyword evidence="5" id="KW-1185">Reference proteome</keyword>
<dbReference type="PANTHER" id="PTHR11361">
    <property type="entry name" value="DNA MISMATCH REPAIR PROTEIN MUTS FAMILY MEMBER"/>
    <property type="match status" value="1"/>
</dbReference>
<name>A0A8H5M9D5_9AGAR</name>
<evidence type="ECO:0000313" key="4">
    <source>
        <dbReference type="EMBL" id="KAF5385688.1"/>
    </source>
</evidence>